<dbReference type="InterPro" id="IPR013740">
    <property type="entry name" value="Redoxin"/>
</dbReference>
<dbReference type="EMBL" id="CAFAAG010000076">
    <property type="protein sequence ID" value="CAB4796042.1"/>
    <property type="molecule type" value="Genomic_DNA"/>
</dbReference>
<keyword evidence="1" id="KW-0472">Membrane</keyword>
<sequence length="218" mass="22525">MNTSKNKSNSGNRNAWIVGGVIAAVIAIAAIVAISASSKKDSAAVGSLQEFSEVTVTGDVLPAFDEAAKPDPAVGMLAPVLSGKGFTGNVVTTESTGTPTLLVFLAHWCPHCQREVPLLVEWEKSGNMPAGIDILAVATGTDTANPNFPPSEWLARENFPATWPVLADSVDKVGGNAFGLAGYPYFVLVGGDGKVLVRMSGEIPMDELTATILALTGA</sequence>
<gene>
    <name evidence="3" type="ORF">UFOPK2975_00966</name>
</gene>
<name>A0A6J6XGW1_9ZZZZ</name>
<feature type="transmembrane region" description="Helical" evidence="1">
    <location>
        <begin position="15"/>
        <end position="34"/>
    </location>
</feature>
<dbReference type="AlphaFoldDB" id="A0A6J6XGW1"/>
<proteinExistence type="predicted"/>
<protein>
    <submittedName>
        <fullName evidence="3">Unannotated protein</fullName>
    </submittedName>
</protein>
<dbReference type="Gene3D" id="3.40.30.10">
    <property type="entry name" value="Glutaredoxin"/>
    <property type="match status" value="1"/>
</dbReference>
<dbReference type="InterPro" id="IPR013766">
    <property type="entry name" value="Thioredoxin_domain"/>
</dbReference>
<dbReference type="Pfam" id="PF08534">
    <property type="entry name" value="Redoxin"/>
    <property type="match status" value="1"/>
</dbReference>
<organism evidence="3">
    <name type="scientific">freshwater metagenome</name>
    <dbReference type="NCBI Taxonomy" id="449393"/>
    <lineage>
        <taxon>unclassified sequences</taxon>
        <taxon>metagenomes</taxon>
        <taxon>ecological metagenomes</taxon>
    </lineage>
</organism>
<dbReference type="InterPro" id="IPR050553">
    <property type="entry name" value="Thioredoxin_ResA/DsbE_sf"/>
</dbReference>
<dbReference type="SUPFAM" id="SSF52833">
    <property type="entry name" value="Thioredoxin-like"/>
    <property type="match status" value="1"/>
</dbReference>
<dbReference type="InterPro" id="IPR036249">
    <property type="entry name" value="Thioredoxin-like_sf"/>
</dbReference>
<keyword evidence="1" id="KW-0812">Transmembrane</keyword>
<accession>A0A6J6XGW1</accession>
<reference evidence="3" key="1">
    <citation type="submission" date="2020-05" db="EMBL/GenBank/DDBJ databases">
        <authorList>
            <person name="Chiriac C."/>
            <person name="Salcher M."/>
            <person name="Ghai R."/>
            <person name="Kavagutti S V."/>
        </authorList>
    </citation>
    <scope>NUCLEOTIDE SEQUENCE</scope>
</reference>
<evidence type="ECO:0000259" key="2">
    <source>
        <dbReference type="PROSITE" id="PS51352"/>
    </source>
</evidence>
<dbReference type="PANTHER" id="PTHR42852:SF13">
    <property type="entry name" value="PROTEIN DIPZ"/>
    <property type="match status" value="1"/>
</dbReference>
<dbReference type="GO" id="GO:0016491">
    <property type="term" value="F:oxidoreductase activity"/>
    <property type="evidence" value="ECO:0007669"/>
    <property type="project" value="InterPro"/>
</dbReference>
<evidence type="ECO:0000313" key="3">
    <source>
        <dbReference type="EMBL" id="CAB4796042.1"/>
    </source>
</evidence>
<dbReference type="PANTHER" id="PTHR42852">
    <property type="entry name" value="THIOL:DISULFIDE INTERCHANGE PROTEIN DSBE"/>
    <property type="match status" value="1"/>
</dbReference>
<feature type="domain" description="Thioredoxin" evidence="2">
    <location>
        <begin position="55"/>
        <end position="217"/>
    </location>
</feature>
<dbReference type="PROSITE" id="PS51352">
    <property type="entry name" value="THIOREDOXIN_2"/>
    <property type="match status" value="1"/>
</dbReference>
<evidence type="ECO:0000256" key="1">
    <source>
        <dbReference type="SAM" id="Phobius"/>
    </source>
</evidence>
<keyword evidence="1" id="KW-1133">Transmembrane helix</keyword>
<dbReference type="CDD" id="cd02966">
    <property type="entry name" value="TlpA_like_family"/>
    <property type="match status" value="1"/>
</dbReference>